<dbReference type="GO" id="GO:0019069">
    <property type="term" value="P:viral capsid assembly"/>
    <property type="evidence" value="ECO:0007669"/>
    <property type="project" value="InterPro"/>
</dbReference>
<protein>
    <submittedName>
        <fullName evidence="2">Putative capsid scaffolding protein</fullName>
    </submittedName>
</protein>
<dbReference type="EMBL" id="MT144005">
    <property type="protein sequence ID" value="QJA46226.1"/>
    <property type="molecule type" value="Genomic_DNA"/>
</dbReference>
<dbReference type="AlphaFoldDB" id="A0A6H1ZE82"/>
<organism evidence="2">
    <name type="scientific">viral metagenome</name>
    <dbReference type="NCBI Taxonomy" id="1070528"/>
    <lineage>
        <taxon>unclassified sequences</taxon>
        <taxon>metagenomes</taxon>
        <taxon>organismal metagenomes</taxon>
    </lineage>
</organism>
<feature type="region of interest" description="Disordered" evidence="1">
    <location>
        <begin position="220"/>
        <end position="250"/>
    </location>
</feature>
<sequence length="293" mass="31518">MPSTLVSDWKRVATSGKTADGRTIEAQDLRDMAESYDPALYTATIWYEHIRYFGSLGTVAELKAEDVDGGKVGLFARLKPNEYLLRMNKEGQKLFTSIEIQPEFADTGKAYLRGMAVTDEPASLGTEELHFSRRAEKGNYFANLEPLGDLIAAPETDEAAALSFFTRLFSALGKGGPESPATPKDESTPMDPKTVQAFAAAVEKLGTVANSLETSAATFAAKPTEPEKPAVTEPEAGKGEGDKATGITAEQFNSLKTTLDDLTEKFNTALNQGKGKDVPNTTGAADDETQKVY</sequence>
<gene>
    <name evidence="2" type="ORF">TM448A00340_0027</name>
</gene>
<evidence type="ECO:0000313" key="2">
    <source>
        <dbReference type="EMBL" id="QJA46226.1"/>
    </source>
</evidence>
<evidence type="ECO:0000256" key="1">
    <source>
        <dbReference type="SAM" id="MobiDB-lite"/>
    </source>
</evidence>
<name>A0A6H1ZE82_9ZZZZ</name>
<feature type="region of interest" description="Disordered" evidence="1">
    <location>
        <begin position="269"/>
        <end position="293"/>
    </location>
</feature>
<dbReference type="InterPro" id="IPR009228">
    <property type="entry name" value="Capsid_scaffold_GpO"/>
</dbReference>
<accession>A0A6H1ZE82</accession>
<feature type="compositionally biased region" description="Basic and acidic residues" evidence="1">
    <location>
        <begin position="224"/>
        <end position="243"/>
    </location>
</feature>
<reference evidence="2" key="1">
    <citation type="submission" date="2020-03" db="EMBL/GenBank/DDBJ databases">
        <title>The deep terrestrial virosphere.</title>
        <authorList>
            <person name="Holmfeldt K."/>
            <person name="Nilsson E."/>
            <person name="Simone D."/>
            <person name="Lopez-Fernandez M."/>
            <person name="Wu X."/>
            <person name="de Brujin I."/>
            <person name="Lundin D."/>
            <person name="Andersson A."/>
            <person name="Bertilsson S."/>
            <person name="Dopson M."/>
        </authorList>
    </citation>
    <scope>NUCLEOTIDE SEQUENCE</scope>
    <source>
        <strain evidence="2">TM448A00340</strain>
    </source>
</reference>
<dbReference type="Pfam" id="PF05929">
    <property type="entry name" value="Phage_GPO"/>
    <property type="match status" value="1"/>
</dbReference>
<proteinExistence type="predicted"/>